<evidence type="ECO:0000313" key="2">
    <source>
        <dbReference type="EMBL" id="OGL46736.1"/>
    </source>
</evidence>
<dbReference type="Proteomes" id="UP000178797">
    <property type="component" value="Unassembled WGS sequence"/>
</dbReference>
<dbReference type="PANTHER" id="PTHR43581">
    <property type="entry name" value="ATP/GTP PHOSPHATASE"/>
    <property type="match status" value="1"/>
</dbReference>
<dbReference type="EMBL" id="MGDE01000075">
    <property type="protein sequence ID" value="OGL46736.1"/>
    <property type="molecule type" value="Genomic_DNA"/>
</dbReference>
<dbReference type="SUPFAM" id="SSF52540">
    <property type="entry name" value="P-loop containing nucleoside triphosphate hydrolases"/>
    <property type="match status" value="1"/>
</dbReference>
<gene>
    <name evidence="2" type="ORF">A2W05_03685</name>
</gene>
<organism evidence="2 3">
    <name type="scientific">Candidatus Schekmanbacteria bacterium RBG_16_38_10</name>
    <dbReference type="NCBI Taxonomy" id="1817879"/>
    <lineage>
        <taxon>Bacteria</taxon>
        <taxon>Candidatus Schekmaniibacteriota</taxon>
    </lineage>
</organism>
<dbReference type="InterPro" id="IPR041685">
    <property type="entry name" value="AAA_GajA/Old/RecF-like"/>
</dbReference>
<dbReference type="PANTHER" id="PTHR43581:SF4">
    <property type="entry name" value="ATP_GTP PHOSPHATASE"/>
    <property type="match status" value="1"/>
</dbReference>
<evidence type="ECO:0000259" key="1">
    <source>
        <dbReference type="Pfam" id="PF13175"/>
    </source>
</evidence>
<dbReference type="Pfam" id="PF13175">
    <property type="entry name" value="AAA_15"/>
    <property type="match status" value="1"/>
</dbReference>
<protein>
    <recommendedName>
        <fullName evidence="1">Endonuclease GajA/Old nuclease/RecF-like AAA domain-containing protein</fullName>
    </recommendedName>
</protein>
<evidence type="ECO:0000313" key="3">
    <source>
        <dbReference type="Proteomes" id="UP000178797"/>
    </source>
</evidence>
<sequence length="562" mass="64811">MKLDGFGIAGYRSFGPDLVHIKDLGKINVFIGKNNSGKSNILRFCKHLSTIKLQQQYKGFDQSLDYCVNLPDKDIRFAIQIKRDSPITGELYNKVASTLPLFNETFPEWKDCIWFTFSSKYFGGDWNKQPVMEEFGSLIRDKYAHNQNITNSLASRLLNYTGGSHEQRSQDLARVIVGWLNLSFQTYVIEAFRQITIEVDDSSLNGKGLIKRLREIQSPELSQYQLSKDKFTKISNFVKELLGEEDAYIEIPAKLDDVYVAIKGKILPLHSLGTGIHELIILAAAVTVIDDAVFCIEEPEIHLHPELQKKFVRFIAQNTNNQYLIATHSNAFFDMDGVNIYHCRLKDQYTVCDLVNTEGERHSALTDLGYKPSDILQSNFIIWVEGPSDRIYLNHWLQKRESSLIEGLHYTIMFYGGRLLSHLSFDNPEVKEFIQLCKLNRNAAIVIDSDKRSQYQKINATKQRIIKDFQQNNCFVWVTKGKEIENYMNEDTFYNAINEVHSSVKKRIRWDRFADMRPIEKGKSIDKVSIARKIALQQPDYSVLDLDKQITMLIKKIRDANA</sequence>
<comment type="caution">
    <text evidence="2">The sequence shown here is derived from an EMBL/GenBank/DDBJ whole genome shotgun (WGS) entry which is preliminary data.</text>
</comment>
<feature type="domain" description="Endonuclease GajA/Old nuclease/RecF-like AAA" evidence="1">
    <location>
        <begin position="1"/>
        <end position="331"/>
    </location>
</feature>
<dbReference type="AlphaFoldDB" id="A0A1F7RYT4"/>
<accession>A0A1F7RYT4</accession>
<reference evidence="2 3" key="1">
    <citation type="journal article" date="2016" name="Nat. Commun.">
        <title>Thousands of microbial genomes shed light on interconnected biogeochemical processes in an aquifer system.</title>
        <authorList>
            <person name="Anantharaman K."/>
            <person name="Brown C.T."/>
            <person name="Hug L.A."/>
            <person name="Sharon I."/>
            <person name="Castelle C.J."/>
            <person name="Probst A.J."/>
            <person name="Thomas B.C."/>
            <person name="Singh A."/>
            <person name="Wilkins M.J."/>
            <person name="Karaoz U."/>
            <person name="Brodie E.L."/>
            <person name="Williams K.H."/>
            <person name="Hubbard S.S."/>
            <person name="Banfield J.F."/>
        </authorList>
    </citation>
    <scope>NUCLEOTIDE SEQUENCE [LARGE SCALE GENOMIC DNA]</scope>
</reference>
<name>A0A1F7RYT4_9BACT</name>
<dbReference type="InterPro" id="IPR027417">
    <property type="entry name" value="P-loop_NTPase"/>
</dbReference>
<proteinExistence type="predicted"/>
<dbReference type="Gene3D" id="3.40.50.300">
    <property type="entry name" value="P-loop containing nucleotide triphosphate hydrolases"/>
    <property type="match status" value="1"/>
</dbReference>
<dbReference type="InterPro" id="IPR051396">
    <property type="entry name" value="Bact_Antivir_Def_Nuclease"/>
</dbReference>